<gene>
    <name evidence="1" type="ORF">FPZ24_01970</name>
</gene>
<organism evidence="1 2">
    <name type="scientific">Sphingomonas panacisoli</name>
    <dbReference type="NCBI Taxonomy" id="1813879"/>
    <lineage>
        <taxon>Bacteria</taxon>
        <taxon>Pseudomonadati</taxon>
        <taxon>Pseudomonadota</taxon>
        <taxon>Alphaproteobacteria</taxon>
        <taxon>Sphingomonadales</taxon>
        <taxon>Sphingomonadaceae</taxon>
        <taxon>Sphingomonas</taxon>
    </lineage>
</organism>
<dbReference type="KEGG" id="spai:FPZ24_01970"/>
<accession>A0A5B8LE91</accession>
<dbReference type="EMBL" id="CP042306">
    <property type="protein sequence ID" value="QDZ06391.1"/>
    <property type="molecule type" value="Genomic_DNA"/>
</dbReference>
<keyword evidence="2" id="KW-1185">Reference proteome</keyword>
<evidence type="ECO:0008006" key="3">
    <source>
        <dbReference type="Google" id="ProtNLM"/>
    </source>
</evidence>
<reference evidence="1 2" key="1">
    <citation type="submission" date="2019-07" db="EMBL/GenBank/DDBJ databases">
        <title>Full genome sequence of Sphingomonas sp. 4R-6-7(HKS19).</title>
        <authorList>
            <person name="Im W.-T."/>
        </authorList>
    </citation>
    <scope>NUCLEOTIDE SEQUENCE [LARGE SCALE GENOMIC DNA]</scope>
    <source>
        <strain evidence="1 2">HKS19</strain>
    </source>
</reference>
<dbReference type="Proteomes" id="UP000315673">
    <property type="component" value="Chromosome"/>
</dbReference>
<sequence>MSEQAGRKLGRQKRLSADHIRKLEENAPRTGRPYITLEQFREIEAALLARGYGDMINWSENVEPPRDCGVFAREAIYVICNGGMRVAIANAIFRKCMRALRRRRSVMEVYGHPGKAAAIDHIWAHRKVLFEAYKVAKNKIAFLETLPWIGPTTRYHLAKNLSLNVVKPDVHIMRLAKGEGSTARRMCERLAILTGYRAATIDVILWRACADGFLNSKEFGSLPWNEVFNPLPPPR</sequence>
<proteinExistence type="predicted"/>
<evidence type="ECO:0000313" key="2">
    <source>
        <dbReference type="Proteomes" id="UP000315673"/>
    </source>
</evidence>
<evidence type="ECO:0000313" key="1">
    <source>
        <dbReference type="EMBL" id="QDZ06391.1"/>
    </source>
</evidence>
<dbReference type="OrthoDB" id="8019123at2"/>
<name>A0A5B8LE91_9SPHN</name>
<dbReference type="RefSeq" id="WP_146569475.1">
    <property type="nucleotide sequence ID" value="NZ_CP042306.1"/>
</dbReference>
<protein>
    <recommendedName>
        <fullName evidence="3">HhH-GPD domain-containing protein</fullName>
    </recommendedName>
</protein>
<dbReference type="AlphaFoldDB" id="A0A5B8LE91"/>